<dbReference type="GO" id="GO:0003713">
    <property type="term" value="F:transcription coactivator activity"/>
    <property type="evidence" value="ECO:0007669"/>
    <property type="project" value="TreeGrafter"/>
</dbReference>
<protein>
    <recommendedName>
        <fullName evidence="6">WW domain-containing protein</fullName>
    </recommendedName>
</protein>
<gene>
    <name evidence="7" type="ORF">ONE63_003723</name>
</gene>
<evidence type="ECO:0000256" key="5">
    <source>
        <dbReference type="SAM" id="MobiDB-lite"/>
    </source>
</evidence>
<dbReference type="GO" id="GO:0005737">
    <property type="term" value="C:cytoplasm"/>
    <property type="evidence" value="ECO:0007669"/>
    <property type="project" value="UniProtKB-SubCell"/>
</dbReference>
<keyword evidence="4" id="KW-0539">Nucleus</keyword>
<dbReference type="Gene3D" id="6.20.430.10">
    <property type="match status" value="1"/>
</dbReference>
<evidence type="ECO:0000256" key="3">
    <source>
        <dbReference type="ARBA" id="ARBA00022490"/>
    </source>
</evidence>
<feature type="compositionally biased region" description="Polar residues" evidence="5">
    <location>
        <begin position="55"/>
        <end position="67"/>
    </location>
</feature>
<feature type="compositionally biased region" description="Pro residues" evidence="5">
    <location>
        <begin position="112"/>
        <end position="121"/>
    </location>
</feature>
<dbReference type="GO" id="GO:0035329">
    <property type="term" value="P:hippo signaling"/>
    <property type="evidence" value="ECO:0007669"/>
    <property type="project" value="TreeGrafter"/>
</dbReference>
<dbReference type="PANTHER" id="PTHR17616">
    <property type="entry name" value="YES-ASSOCIATED PROTEIN YAP1 FAMILY MEMBER"/>
    <property type="match status" value="1"/>
</dbReference>
<dbReference type="EMBL" id="JAPTSV010000014">
    <property type="protein sequence ID" value="KAJ1520614.1"/>
    <property type="molecule type" value="Genomic_DNA"/>
</dbReference>
<keyword evidence="3" id="KW-0963">Cytoplasm</keyword>
<accession>A0AAV7X3X1</accession>
<sequence length="160" mass="17579">MSLNRDSGEKQQEVVVERDTESELQALFEIVLKPDSKRPLQKPMSMRKLPVSFFNPPSTGSKSPSVSHSRENSADSAFGTAPPTVSPSGLPVSHPRHHSSPASLQQTYAHGQPPPAVPPVRPIQHIKARSYDMTQVDELGPLPPGWEKAHTIEGQVYFLK</sequence>
<dbReference type="SUPFAM" id="SSF51045">
    <property type="entry name" value="WW domain"/>
    <property type="match status" value="1"/>
</dbReference>
<dbReference type="InterPro" id="IPR036020">
    <property type="entry name" value="WW_dom_sf"/>
</dbReference>
<evidence type="ECO:0000313" key="7">
    <source>
        <dbReference type="EMBL" id="KAJ1520614.1"/>
    </source>
</evidence>
<evidence type="ECO:0000256" key="1">
    <source>
        <dbReference type="ARBA" id="ARBA00004123"/>
    </source>
</evidence>
<dbReference type="PROSITE" id="PS50020">
    <property type="entry name" value="WW_DOMAIN_2"/>
    <property type="match status" value="1"/>
</dbReference>
<evidence type="ECO:0000313" key="8">
    <source>
        <dbReference type="Proteomes" id="UP001075354"/>
    </source>
</evidence>
<dbReference type="GO" id="GO:0005634">
    <property type="term" value="C:nucleus"/>
    <property type="evidence" value="ECO:0007669"/>
    <property type="project" value="UniProtKB-SubCell"/>
</dbReference>
<feature type="compositionally biased region" description="Polar residues" evidence="5">
    <location>
        <begin position="100"/>
        <end position="109"/>
    </location>
</feature>
<proteinExistence type="predicted"/>
<dbReference type="Gene3D" id="2.20.70.10">
    <property type="match status" value="1"/>
</dbReference>
<evidence type="ECO:0000256" key="4">
    <source>
        <dbReference type="ARBA" id="ARBA00023242"/>
    </source>
</evidence>
<dbReference type="AlphaFoldDB" id="A0AAV7X3X1"/>
<evidence type="ECO:0000259" key="6">
    <source>
        <dbReference type="PROSITE" id="PS50020"/>
    </source>
</evidence>
<name>A0AAV7X3X1_9NEOP</name>
<feature type="compositionally biased region" description="Basic and acidic residues" evidence="5">
    <location>
        <begin position="1"/>
        <end position="21"/>
    </location>
</feature>
<feature type="region of interest" description="Disordered" evidence="5">
    <location>
        <begin position="1"/>
        <end position="121"/>
    </location>
</feature>
<reference evidence="7" key="1">
    <citation type="submission" date="2022-12" db="EMBL/GenBank/DDBJ databases">
        <title>Chromosome-level genome assembly of the bean flower thrips Megalurothrips usitatus.</title>
        <authorList>
            <person name="Ma L."/>
            <person name="Liu Q."/>
            <person name="Li H."/>
            <person name="Cai W."/>
        </authorList>
    </citation>
    <scope>NUCLEOTIDE SEQUENCE</scope>
    <source>
        <strain evidence="7">Cailab_2022a</strain>
    </source>
</reference>
<dbReference type="Proteomes" id="UP001075354">
    <property type="component" value="Chromosome 14"/>
</dbReference>
<dbReference type="PANTHER" id="PTHR17616:SF8">
    <property type="entry name" value="TRANSCRIPTIONAL COACTIVATOR YORKIE"/>
    <property type="match status" value="1"/>
</dbReference>
<comment type="caution">
    <text evidence="7">The sequence shown here is derived from an EMBL/GenBank/DDBJ whole genome shotgun (WGS) entry which is preliminary data.</text>
</comment>
<keyword evidence="8" id="KW-1185">Reference proteome</keyword>
<dbReference type="InterPro" id="IPR051583">
    <property type="entry name" value="YAP1"/>
</dbReference>
<dbReference type="GO" id="GO:0045944">
    <property type="term" value="P:positive regulation of transcription by RNA polymerase II"/>
    <property type="evidence" value="ECO:0007669"/>
    <property type="project" value="TreeGrafter"/>
</dbReference>
<organism evidence="7 8">
    <name type="scientific">Megalurothrips usitatus</name>
    <name type="common">bean blossom thrips</name>
    <dbReference type="NCBI Taxonomy" id="439358"/>
    <lineage>
        <taxon>Eukaryota</taxon>
        <taxon>Metazoa</taxon>
        <taxon>Ecdysozoa</taxon>
        <taxon>Arthropoda</taxon>
        <taxon>Hexapoda</taxon>
        <taxon>Insecta</taxon>
        <taxon>Pterygota</taxon>
        <taxon>Neoptera</taxon>
        <taxon>Paraneoptera</taxon>
        <taxon>Thysanoptera</taxon>
        <taxon>Terebrantia</taxon>
        <taxon>Thripoidea</taxon>
        <taxon>Thripidae</taxon>
        <taxon>Megalurothrips</taxon>
    </lineage>
</organism>
<feature type="domain" description="WW" evidence="6">
    <location>
        <begin position="140"/>
        <end position="160"/>
    </location>
</feature>
<evidence type="ECO:0000256" key="2">
    <source>
        <dbReference type="ARBA" id="ARBA00004496"/>
    </source>
</evidence>
<comment type="subcellular location">
    <subcellularLocation>
        <location evidence="2">Cytoplasm</location>
    </subcellularLocation>
    <subcellularLocation>
        <location evidence="1">Nucleus</location>
    </subcellularLocation>
</comment>
<dbReference type="InterPro" id="IPR001202">
    <property type="entry name" value="WW_dom"/>
</dbReference>